<accession>A0A067QCC4</accession>
<dbReference type="STRING" id="933084.A0A067QCC4"/>
<name>A0A067QCC4_9AGAM</name>
<dbReference type="InParanoid" id="A0A067QCC4"/>
<dbReference type="Proteomes" id="UP000027265">
    <property type="component" value="Unassembled WGS sequence"/>
</dbReference>
<dbReference type="EMBL" id="KL197714">
    <property type="protein sequence ID" value="KDQ60241.1"/>
    <property type="molecule type" value="Genomic_DNA"/>
</dbReference>
<sequence length="110" mass="12532">MLCARTEVELKEKAASFPALFTRNRQQALITHSQSPLGQPFKSFYTEKLTGNGRLLAIYESKVPANTTTDFFTQSQAHWANIKSFIYDILPAALAKHSRPIHQRAEARRR</sequence>
<dbReference type="AlphaFoldDB" id="A0A067QCC4"/>
<dbReference type="OrthoDB" id="412788at2759"/>
<evidence type="ECO:0000313" key="2">
    <source>
        <dbReference type="Proteomes" id="UP000027265"/>
    </source>
</evidence>
<dbReference type="HOGENOM" id="CLU_2171442_0_0_1"/>
<proteinExistence type="predicted"/>
<organism evidence="1 2">
    <name type="scientific">Jaapia argillacea MUCL 33604</name>
    <dbReference type="NCBI Taxonomy" id="933084"/>
    <lineage>
        <taxon>Eukaryota</taxon>
        <taxon>Fungi</taxon>
        <taxon>Dikarya</taxon>
        <taxon>Basidiomycota</taxon>
        <taxon>Agaricomycotina</taxon>
        <taxon>Agaricomycetes</taxon>
        <taxon>Agaricomycetidae</taxon>
        <taxon>Jaapiales</taxon>
        <taxon>Jaapiaceae</taxon>
        <taxon>Jaapia</taxon>
    </lineage>
</organism>
<reference evidence="2" key="1">
    <citation type="journal article" date="2014" name="Proc. Natl. Acad. Sci. U.S.A.">
        <title>Extensive sampling of basidiomycete genomes demonstrates inadequacy of the white-rot/brown-rot paradigm for wood decay fungi.</title>
        <authorList>
            <person name="Riley R."/>
            <person name="Salamov A.A."/>
            <person name="Brown D.W."/>
            <person name="Nagy L.G."/>
            <person name="Floudas D."/>
            <person name="Held B.W."/>
            <person name="Levasseur A."/>
            <person name="Lombard V."/>
            <person name="Morin E."/>
            <person name="Otillar R."/>
            <person name="Lindquist E.A."/>
            <person name="Sun H."/>
            <person name="LaButti K.M."/>
            <person name="Schmutz J."/>
            <person name="Jabbour D."/>
            <person name="Luo H."/>
            <person name="Baker S.E."/>
            <person name="Pisabarro A.G."/>
            <person name="Walton J.D."/>
            <person name="Blanchette R.A."/>
            <person name="Henrissat B."/>
            <person name="Martin F."/>
            <person name="Cullen D."/>
            <person name="Hibbett D.S."/>
            <person name="Grigoriev I.V."/>
        </authorList>
    </citation>
    <scope>NUCLEOTIDE SEQUENCE [LARGE SCALE GENOMIC DNA]</scope>
    <source>
        <strain evidence="2">MUCL 33604</strain>
    </source>
</reference>
<keyword evidence="2" id="KW-1185">Reference proteome</keyword>
<evidence type="ECO:0000313" key="1">
    <source>
        <dbReference type="EMBL" id="KDQ60241.1"/>
    </source>
</evidence>
<gene>
    <name evidence="1" type="ORF">JAAARDRAFT_600077</name>
</gene>
<protein>
    <submittedName>
        <fullName evidence="1">Uncharacterized protein</fullName>
    </submittedName>
</protein>